<comment type="similarity">
    <text evidence="1">Belongs to the multicopper oxidase family.</text>
</comment>
<evidence type="ECO:0000256" key="2">
    <source>
        <dbReference type="ARBA" id="ARBA00022723"/>
    </source>
</evidence>
<keyword evidence="5" id="KW-1015">Disulfide bond</keyword>
<proteinExistence type="inferred from homology"/>
<reference evidence="13" key="2">
    <citation type="submission" date="2015-01" db="EMBL/GenBank/DDBJ databases">
        <title>Evolutionary Origins and Diversification of the Mycorrhizal Mutualists.</title>
        <authorList>
            <consortium name="DOE Joint Genome Institute"/>
            <consortium name="Mycorrhizal Genomics Consortium"/>
            <person name="Kohler A."/>
            <person name="Kuo A."/>
            <person name="Nagy L.G."/>
            <person name="Floudas D."/>
            <person name="Copeland A."/>
            <person name="Barry K.W."/>
            <person name="Cichocki N."/>
            <person name="Veneault-Fourrey C."/>
            <person name="LaButti K."/>
            <person name="Lindquist E.A."/>
            <person name="Lipzen A."/>
            <person name="Lundell T."/>
            <person name="Morin E."/>
            <person name="Murat C."/>
            <person name="Riley R."/>
            <person name="Ohm R."/>
            <person name="Sun H."/>
            <person name="Tunlid A."/>
            <person name="Henrissat B."/>
            <person name="Grigoriev I.V."/>
            <person name="Hibbett D.S."/>
            <person name="Martin F."/>
        </authorList>
    </citation>
    <scope>NUCLEOTIDE SEQUENCE [LARGE SCALE GENOMIC DNA]</scope>
    <source>
        <strain evidence="12 13">MAFF 305830</strain>
    </source>
</reference>
<dbReference type="Proteomes" id="UP000054097">
    <property type="component" value="Unassembled WGS sequence"/>
</dbReference>
<protein>
    <submittedName>
        <fullName evidence="11">Laccase</fullName>
    </submittedName>
</protein>
<dbReference type="InterPro" id="IPR008972">
    <property type="entry name" value="Cupredoxin"/>
</dbReference>
<evidence type="ECO:0000259" key="10">
    <source>
        <dbReference type="Pfam" id="PF07732"/>
    </source>
</evidence>
<keyword evidence="6" id="KW-0325">Glycoprotein</keyword>
<dbReference type="PANTHER" id="PTHR11709">
    <property type="entry name" value="MULTI-COPPER OXIDASE"/>
    <property type="match status" value="1"/>
</dbReference>
<evidence type="ECO:0000313" key="13">
    <source>
        <dbReference type="Proteomes" id="UP000054097"/>
    </source>
</evidence>
<name>A0A0C3ASH0_SERVB</name>
<keyword evidence="7" id="KW-0732">Signal</keyword>
<dbReference type="InterPro" id="IPR001117">
    <property type="entry name" value="Cu-oxidase_2nd"/>
</dbReference>
<evidence type="ECO:0000256" key="6">
    <source>
        <dbReference type="ARBA" id="ARBA00023180"/>
    </source>
</evidence>
<feature type="signal peptide" evidence="7">
    <location>
        <begin position="1"/>
        <end position="20"/>
    </location>
</feature>
<evidence type="ECO:0000256" key="7">
    <source>
        <dbReference type="SAM" id="SignalP"/>
    </source>
</evidence>
<dbReference type="GO" id="GO:0016491">
    <property type="term" value="F:oxidoreductase activity"/>
    <property type="evidence" value="ECO:0007669"/>
    <property type="project" value="UniProtKB-KW"/>
</dbReference>
<keyword evidence="3" id="KW-0560">Oxidoreductase</keyword>
<dbReference type="PROSITE" id="PS00079">
    <property type="entry name" value="MULTICOPPER_OXIDASE1"/>
    <property type="match status" value="2"/>
</dbReference>
<evidence type="ECO:0000259" key="9">
    <source>
        <dbReference type="Pfam" id="PF07731"/>
    </source>
</evidence>
<reference evidence="11 13" key="1">
    <citation type="submission" date="2014-04" db="EMBL/GenBank/DDBJ databases">
        <authorList>
            <consortium name="DOE Joint Genome Institute"/>
            <person name="Kuo A."/>
            <person name="Zuccaro A."/>
            <person name="Kohler A."/>
            <person name="Nagy L.G."/>
            <person name="Floudas D."/>
            <person name="Copeland A."/>
            <person name="Barry K.W."/>
            <person name="Cichocki N."/>
            <person name="Veneault-Fourrey C."/>
            <person name="LaButti K."/>
            <person name="Lindquist E.A."/>
            <person name="Lipzen A."/>
            <person name="Lundell T."/>
            <person name="Morin E."/>
            <person name="Murat C."/>
            <person name="Sun H."/>
            <person name="Tunlid A."/>
            <person name="Henrissat B."/>
            <person name="Grigoriev I.V."/>
            <person name="Hibbett D.S."/>
            <person name="Martin F."/>
            <person name="Nordberg H.P."/>
            <person name="Cantor M.N."/>
            <person name="Hua S.X."/>
        </authorList>
    </citation>
    <scope>NUCLEOTIDE SEQUENCE [LARGE SCALE GENOMIC DNA]</scope>
    <source>
        <strain evidence="11 13">MAFF 305830</strain>
    </source>
</reference>
<dbReference type="Pfam" id="PF00394">
    <property type="entry name" value="Cu-oxidase"/>
    <property type="match status" value="1"/>
</dbReference>
<feature type="domain" description="Plastocyanin-like" evidence="8">
    <location>
        <begin position="166"/>
        <end position="324"/>
    </location>
</feature>
<gene>
    <name evidence="12" type="ORF">M408DRAFT_327727</name>
    <name evidence="11" type="ORF">M408DRAFT_332567</name>
</gene>
<reference evidence="11" key="3">
    <citation type="submission" date="2015-02" db="EMBL/GenBank/DDBJ databases">
        <title>Evolutionary Origins and Diversification of the Mycorrhizal Mutualists.</title>
        <authorList>
            <consortium name="DOE Joint Genome Institute"/>
            <consortium name="Mycorrhizal Genomics Consortium"/>
            <person name="Kohler A."/>
            <person name="Kuo A."/>
            <person name="Nagy L.G."/>
            <person name="Floudas D."/>
            <person name="Copeland A."/>
            <person name="Barry K.W."/>
            <person name="Cichocki N."/>
            <person name="Veneault-Fourrey C."/>
            <person name="LaButti K."/>
            <person name="Lindquist E.A."/>
            <person name="Lipzen A."/>
            <person name="Lundell T."/>
            <person name="Morin E."/>
            <person name="Murat C."/>
            <person name="Riley R."/>
            <person name="Ohm R."/>
            <person name="Sun H."/>
            <person name="Tunlid A."/>
            <person name="Henrissat B."/>
            <person name="Grigoriev I.V."/>
            <person name="Hibbett D.S."/>
            <person name="Martin F."/>
        </authorList>
    </citation>
    <scope>NUCLEOTIDE SEQUENCE</scope>
    <source>
        <strain evidence="11">MAFF 305830</strain>
    </source>
</reference>
<organism evidence="11 13">
    <name type="scientific">Serendipita vermifera MAFF 305830</name>
    <dbReference type="NCBI Taxonomy" id="933852"/>
    <lineage>
        <taxon>Eukaryota</taxon>
        <taxon>Fungi</taxon>
        <taxon>Dikarya</taxon>
        <taxon>Basidiomycota</taxon>
        <taxon>Agaricomycotina</taxon>
        <taxon>Agaricomycetes</taxon>
        <taxon>Sebacinales</taxon>
        <taxon>Serendipitaceae</taxon>
        <taxon>Serendipita</taxon>
    </lineage>
</organism>
<feature type="domain" description="Plastocyanin-like" evidence="9">
    <location>
        <begin position="390"/>
        <end position="508"/>
    </location>
</feature>
<feature type="chain" id="PRO_5007392614" evidence="7">
    <location>
        <begin position="21"/>
        <end position="538"/>
    </location>
</feature>
<keyword evidence="2" id="KW-0479">Metal-binding</keyword>
<dbReference type="InterPro" id="IPR011707">
    <property type="entry name" value="Cu-oxidase-like_N"/>
</dbReference>
<evidence type="ECO:0000256" key="5">
    <source>
        <dbReference type="ARBA" id="ARBA00023157"/>
    </source>
</evidence>
<dbReference type="InterPro" id="IPR011706">
    <property type="entry name" value="Cu-oxidase_C"/>
</dbReference>
<dbReference type="EMBL" id="KN824282">
    <property type="protein sequence ID" value="KIM31562.1"/>
    <property type="molecule type" value="Genomic_DNA"/>
</dbReference>
<dbReference type="GO" id="GO:0005507">
    <property type="term" value="F:copper ion binding"/>
    <property type="evidence" value="ECO:0007669"/>
    <property type="project" value="InterPro"/>
</dbReference>
<dbReference type="FunFam" id="2.60.40.420:FF:000045">
    <property type="entry name" value="Laccase 2"/>
    <property type="match status" value="1"/>
</dbReference>
<dbReference type="SMR" id="A0A0C3ASH0"/>
<dbReference type="Pfam" id="PF07732">
    <property type="entry name" value="Cu-oxidase_3"/>
    <property type="match status" value="1"/>
</dbReference>
<sequence>MRFQSLLLALSPTFLSYALAETRNFNFNVVNADLAPDGFTRSTVVVNGQFPGPLISVNKGDTVNVVVQNNLTDSTMRRSTSIHWHGLFQARNAYNDGPSFVTQCPISPEHSYTYSLALGNQTGTYWYHSHLASQYLDGLRGPIASIDINPDPEDPNLSLYDVDTDETVITLADWFHRPAPELEAEYKLITNTASAEELPQSGLINGVGRTSTDTQPARPVFTVTPGKRYRYRIINTSAITRFDFQIQGHNMTIIEVDGVNHVPLLTQRLTIHAGQRYSVVVEANQTVDNYWIRAPMTARVVGTAPTNWATDSANVNAVLHYEGAPDAEPTTDIPALTGTNLVESDLVPAENPAAPGLPVAGGVDKVFNLVFTTAENNVTGHGWRINGVQYIPPTTPTLLSILSGARNSSDFGTNENTLIIDKGDTVEINLTGPANHPWHLHGHTFSVVKGVNTVPNYVNPPRRDVAATSGTGLTIRFTADNPGPWILHCHIDMHLEAGLAVVFAEAPSEIASGADSVDPDDEWDGLCPIYNALPADMQ</sequence>
<evidence type="ECO:0000259" key="8">
    <source>
        <dbReference type="Pfam" id="PF00394"/>
    </source>
</evidence>
<accession>A0A0C3ASH0</accession>
<dbReference type="SUPFAM" id="SSF49503">
    <property type="entry name" value="Cupredoxins"/>
    <property type="match status" value="3"/>
</dbReference>
<dbReference type="InterPro" id="IPR033138">
    <property type="entry name" value="Cu_oxidase_CS"/>
</dbReference>
<dbReference type="EMBL" id="KN824344">
    <property type="protein sequence ID" value="KIM22984.1"/>
    <property type="molecule type" value="Genomic_DNA"/>
</dbReference>
<evidence type="ECO:0000256" key="4">
    <source>
        <dbReference type="ARBA" id="ARBA00023008"/>
    </source>
</evidence>
<dbReference type="OrthoDB" id="2121828at2759"/>
<dbReference type="AlphaFoldDB" id="A0A0C3ASH0"/>
<dbReference type="InterPro" id="IPR045087">
    <property type="entry name" value="Cu-oxidase_fam"/>
</dbReference>
<dbReference type="STRING" id="933852.A0A0C3ASH0"/>
<evidence type="ECO:0000256" key="1">
    <source>
        <dbReference type="ARBA" id="ARBA00010609"/>
    </source>
</evidence>
<evidence type="ECO:0000313" key="11">
    <source>
        <dbReference type="EMBL" id="KIM22984.1"/>
    </source>
</evidence>
<dbReference type="HOGENOM" id="CLU_006504_2_1_1"/>
<keyword evidence="13" id="KW-1185">Reference proteome</keyword>
<feature type="domain" description="Plastocyanin-like" evidence="10">
    <location>
        <begin position="31"/>
        <end position="143"/>
    </location>
</feature>
<keyword evidence="4" id="KW-0186">Copper</keyword>
<dbReference type="CDD" id="cd13903">
    <property type="entry name" value="CuRO_3_Tv-LCC_like"/>
    <property type="match status" value="1"/>
</dbReference>
<dbReference type="Pfam" id="PF07731">
    <property type="entry name" value="Cu-oxidase_2"/>
    <property type="match status" value="1"/>
</dbReference>
<evidence type="ECO:0000256" key="3">
    <source>
        <dbReference type="ARBA" id="ARBA00023002"/>
    </source>
</evidence>
<dbReference type="PANTHER" id="PTHR11709:SF511">
    <property type="entry name" value="LACCASE"/>
    <property type="match status" value="1"/>
</dbReference>
<dbReference type="InterPro" id="IPR002355">
    <property type="entry name" value="Cu_oxidase_Cu_BS"/>
</dbReference>
<evidence type="ECO:0000313" key="12">
    <source>
        <dbReference type="EMBL" id="KIM31562.1"/>
    </source>
</evidence>
<dbReference type="PROSITE" id="PS00080">
    <property type="entry name" value="MULTICOPPER_OXIDASE2"/>
    <property type="match status" value="1"/>
</dbReference>
<dbReference type="Gene3D" id="2.60.40.420">
    <property type="entry name" value="Cupredoxins - blue copper proteins"/>
    <property type="match status" value="3"/>
</dbReference>